<dbReference type="AlphaFoldDB" id="A0A382PAW7"/>
<name>A0A382PAW7_9ZZZZ</name>
<gene>
    <name evidence="2" type="ORF">METZ01_LOCUS321946</name>
</gene>
<feature type="region of interest" description="Disordered" evidence="1">
    <location>
        <begin position="260"/>
        <end position="342"/>
    </location>
</feature>
<reference evidence="2" key="1">
    <citation type="submission" date="2018-05" db="EMBL/GenBank/DDBJ databases">
        <authorList>
            <person name="Lanie J.A."/>
            <person name="Ng W.-L."/>
            <person name="Kazmierczak K.M."/>
            <person name="Andrzejewski T.M."/>
            <person name="Davidsen T.M."/>
            <person name="Wayne K.J."/>
            <person name="Tettelin H."/>
            <person name="Glass J.I."/>
            <person name="Rusch D."/>
            <person name="Podicherti R."/>
            <person name="Tsui H.-C.T."/>
            <person name="Winkler M.E."/>
        </authorList>
    </citation>
    <scope>NUCLEOTIDE SEQUENCE</scope>
</reference>
<feature type="non-terminal residue" evidence="2">
    <location>
        <position position="342"/>
    </location>
</feature>
<feature type="compositionally biased region" description="Basic and acidic residues" evidence="1">
    <location>
        <begin position="274"/>
        <end position="322"/>
    </location>
</feature>
<evidence type="ECO:0000256" key="1">
    <source>
        <dbReference type="SAM" id="MobiDB-lite"/>
    </source>
</evidence>
<sequence length="342" mass="39371">MMDEISWIKASTIYSNSNFLVGRMYRNWLTTDNKEGRQKALIQLISFDHSGRVERPSWIYKPNDPMYMLNRSSGMKSSTKRNVKFEKWGEPLEEEYIVTLTKKNEEGEEYNVEQVEKVTIGFSLAPKELREPHDGTDAGNLDYGRHMKKNIGVSIMRSGRELELETKFVSSKDPRNRWWGAEVHFSPGLDKILGVTNNKQHAKKLSAVANKDWDDFEEGKETDLQIKKRLKIEDPGLYICLDIATKVRNNISKMMETIAKARTSSKSGRKKRHADSPERKGTEATKVRKEEGHEGESDPDEKELSKDERMERLEEFLQKIEADNPSEALGDITDTGLKYTFA</sequence>
<evidence type="ECO:0000313" key="2">
    <source>
        <dbReference type="EMBL" id="SVC69092.1"/>
    </source>
</evidence>
<dbReference type="EMBL" id="UINC01105276">
    <property type="protein sequence ID" value="SVC69092.1"/>
    <property type="molecule type" value="Genomic_DNA"/>
</dbReference>
<organism evidence="2">
    <name type="scientific">marine metagenome</name>
    <dbReference type="NCBI Taxonomy" id="408172"/>
    <lineage>
        <taxon>unclassified sequences</taxon>
        <taxon>metagenomes</taxon>
        <taxon>ecological metagenomes</taxon>
    </lineage>
</organism>
<accession>A0A382PAW7</accession>
<proteinExistence type="predicted"/>
<protein>
    <submittedName>
        <fullName evidence="2">Uncharacterized protein</fullName>
    </submittedName>
</protein>